<evidence type="ECO:0000313" key="2">
    <source>
        <dbReference type="EMBL" id="SFC34038.1"/>
    </source>
</evidence>
<accession>A0A1I1IIK5</accession>
<dbReference type="PANTHER" id="PTHR38440:SF1">
    <property type="entry name" value="UPF0398 PROTEIN SPR0331"/>
    <property type="match status" value="1"/>
</dbReference>
<dbReference type="RefSeq" id="WP_093345557.1">
    <property type="nucleotide sequence ID" value="NZ_FNVB01000004.1"/>
</dbReference>
<protein>
    <submittedName>
        <fullName evidence="1">Uncharacterized protein</fullName>
    </submittedName>
</protein>
<dbReference type="Proteomes" id="UP000199690">
    <property type="component" value="Unassembled WGS sequence"/>
</dbReference>
<dbReference type="EMBL" id="FOME01000001">
    <property type="protein sequence ID" value="SFC34038.1"/>
    <property type="molecule type" value="Genomic_DNA"/>
</dbReference>
<evidence type="ECO:0000313" key="3">
    <source>
        <dbReference type="Proteomes" id="UP000199690"/>
    </source>
</evidence>
<organism evidence="1 4">
    <name type="scientific">Saccharopolyspora kobensis</name>
    <dbReference type="NCBI Taxonomy" id="146035"/>
    <lineage>
        <taxon>Bacteria</taxon>
        <taxon>Bacillati</taxon>
        <taxon>Actinomycetota</taxon>
        <taxon>Actinomycetes</taxon>
        <taxon>Pseudonocardiales</taxon>
        <taxon>Pseudonocardiaceae</taxon>
        <taxon>Saccharopolyspora</taxon>
    </lineage>
</organism>
<dbReference type="AlphaFoldDB" id="A0A1H6CCF1"/>
<dbReference type="Proteomes" id="UP000236729">
    <property type="component" value="Unassembled WGS sequence"/>
</dbReference>
<reference evidence="1" key="1">
    <citation type="submission" date="2016-10" db="EMBL/GenBank/DDBJ databases">
        <authorList>
            <person name="de Groot N.N."/>
        </authorList>
    </citation>
    <scope>NUCLEOTIDE SEQUENCE [LARGE SCALE GENOMIC DNA]</scope>
    <source>
        <strain evidence="1">ATCC 20501</strain>
    </source>
</reference>
<evidence type="ECO:0000313" key="4">
    <source>
        <dbReference type="Proteomes" id="UP000236729"/>
    </source>
</evidence>
<proteinExistence type="predicted"/>
<dbReference type="InterPro" id="IPR010697">
    <property type="entry name" value="YspA"/>
</dbReference>
<gene>
    <name evidence="1" type="ORF">SAMN02982929_03276</name>
    <name evidence="2" type="ORF">SAMN05216506_101518</name>
</gene>
<sequence length="159" mass="16595">MPRIGVTGHLNLTAAGAALVRSALAAELAQHRGGLVGVTCLARGADQLFARAVLDVGGTFEVVLPAADYREHEVRANNAAQFDELIGKASKVHTMPFEESTPEAYMGAGEHVLDIVDEMIAVWDGQPAAGRGGTGDVVRAARERGIPVTVVWPDGASRG</sequence>
<dbReference type="Gene3D" id="3.40.50.450">
    <property type="match status" value="1"/>
</dbReference>
<evidence type="ECO:0000313" key="1">
    <source>
        <dbReference type="EMBL" id="SEG70056.1"/>
    </source>
</evidence>
<reference evidence="3 4" key="2">
    <citation type="submission" date="2016-10" db="EMBL/GenBank/DDBJ databases">
        <authorList>
            <person name="Varghese N."/>
            <person name="Submissions S."/>
        </authorList>
    </citation>
    <scope>NUCLEOTIDE SEQUENCE [LARGE SCALE GENOMIC DNA]</scope>
    <source>
        <strain evidence="4">ATCC 20501</strain>
        <strain evidence="2 3">CGMCC 4.3529</strain>
    </source>
</reference>
<keyword evidence="3" id="KW-1185">Reference proteome</keyword>
<dbReference type="SUPFAM" id="SSF102405">
    <property type="entry name" value="MCP/YpsA-like"/>
    <property type="match status" value="1"/>
</dbReference>
<accession>A0A1H6CCF1</accession>
<dbReference type="PANTHER" id="PTHR38440">
    <property type="entry name" value="UPF0398 PROTEIN YPSA"/>
    <property type="match status" value="1"/>
</dbReference>
<name>A0A1H6CCF1_9PSEU</name>
<dbReference type="EMBL" id="FNVB01000004">
    <property type="protein sequence ID" value="SEG70056.1"/>
    <property type="molecule type" value="Genomic_DNA"/>
</dbReference>
<dbReference type="SMR" id="A0A1H6CCF1"/>